<evidence type="ECO:0000256" key="2">
    <source>
        <dbReference type="SAM" id="Phobius"/>
    </source>
</evidence>
<feature type="compositionally biased region" description="Basic residues" evidence="1">
    <location>
        <begin position="237"/>
        <end position="249"/>
    </location>
</feature>
<dbReference type="InParanoid" id="D2V6Y2"/>
<keyword evidence="2" id="KW-1133">Transmembrane helix</keyword>
<dbReference type="Proteomes" id="UP000006671">
    <property type="component" value="Unassembled WGS sequence"/>
</dbReference>
<organism evidence="4">
    <name type="scientific">Naegleria gruberi</name>
    <name type="common">Amoeba</name>
    <dbReference type="NCBI Taxonomy" id="5762"/>
    <lineage>
        <taxon>Eukaryota</taxon>
        <taxon>Discoba</taxon>
        <taxon>Heterolobosea</taxon>
        <taxon>Tetramitia</taxon>
        <taxon>Eutetramitia</taxon>
        <taxon>Vahlkampfiidae</taxon>
        <taxon>Naegleria</taxon>
    </lineage>
</organism>
<evidence type="ECO:0000313" key="3">
    <source>
        <dbReference type="EMBL" id="EFC47528.1"/>
    </source>
</evidence>
<dbReference type="EMBL" id="GG738854">
    <property type="protein sequence ID" value="EFC47528.1"/>
    <property type="molecule type" value="Genomic_DNA"/>
</dbReference>
<dbReference type="GeneID" id="8861719"/>
<name>D2V6Y2_NAEGR</name>
<dbReference type="VEuPathDB" id="AmoebaDB:NAEGRDRAFT_57330"/>
<gene>
    <name evidence="3" type="ORF">NAEGRDRAFT_57330</name>
</gene>
<accession>D2V6Y2</accession>
<dbReference type="OrthoDB" id="10397848at2759"/>
<sequence>MSKHNTWGGSSPSLSSTTKLIVGLFVLLLIVQTTIGSTLNLSSTRIDTTLNTTQIEFRPLDPSAPSSIPNYNVGTQVSLSFSFFSIEHCSFDIVVVSKHSKKEYSTNGGIYQYNTNGTIEEKELKITIPTEIDTAEGAYVFRLKKKVEKVSQELNFDSPEFTVTVNVDNTSLSWPTIVLILFFPPALLLVAVVGGCVMCKRQRRVQQQELEQHDYEQQLDDDVDINFDHDDEEENHHRHHHTSKHHQTNKKKEEPKMAFVLEDDDDDEPMSSSHIHIDDDDENERRGNFYYTKNI</sequence>
<dbReference type="OMA" id="YKENEPR"/>
<evidence type="ECO:0000256" key="1">
    <source>
        <dbReference type="SAM" id="MobiDB-lite"/>
    </source>
</evidence>
<proteinExistence type="predicted"/>
<evidence type="ECO:0000313" key="4">
    <source>
        <dbReference type="Proteomes" id="UP000006671"/>
    </source>
</evidence>
<reference evidence="3 4" key="1">
    <citation type="journal article" date="2010" name="Cell">
        <title>The genome of Naegleria gruberi illuminates early eukaryotic versatility.</title>
        <authorList>
            <person name="Fritz-Laylin L.K."/>
            <person name="Prochnik S.E."/>
            <person name="Ginger M.L."/>
            <person name="Dacks J.B."/>
            <person name="Carpenter M.L."/>
            <person name="Field M.C."/>
            <person name="Kuo A."/>
            <person name="Paredez A."/>
            <person name="Chapman J."/>
            <person name="Pham J."/>
            <person name="Shu S."/>
            <person name="Neupane R."/>
            <person name="Cipriano M."/>
            <person name="Mancuso J."/>
            <person name="Tu H."/>
            <person name="Salamov A."/>
            <person name="Lindquist E."/>
            <person name="Shapiro H."/>
            <person name="Lucas S."/>
            <person name="Grigoriev I.V."/>
            <person name="Cande W.Z."/>
            <person name="Fulton C."/>
            <person name="Rokhsar D.S."/>
            <person name="Dawson S.C."/>
        </authorList>
    </citation>
    <scope>NUCLEOTIDE SEQUENCE [LARGE SCALE GENOMIC DNA]</scope>
    <source>
        <strain evidence="3 4">NEG-M</strain>
    </source>
</reference>
<dbReference type="AlphaFoldDB" id="D2V6Y2"/>
<keyword evidence="4" id="KW-1185">Reference proteome</keyword>
<protein>
    <submittedName>
        <fullName evidence="3">Uncharacterized protein</fullName>
    </submittedName>
</protein>
<feature type="region of interest" description="Disordered" evidence="1">
    <location>
        <begin position="226"/>
        <end position="295"/>
    </location>
</feature>
<keyword evidence="2" id="KW-0472">Membrane</keyword>
<feature type="transmembrane region" description="Helical" evidence="2">
    <location>
        <begin position="172"/>
        <end position="198"/>
    </location>
</feature>
<dbReference type="RefSeq" id="XP_002680272.1">
    <property type="nucleotide sequence ID" value="XM_002680226.1"/>
</dbReference>
<dbReference type="KEGG" id="ngr:NAEGRDRAFT_57330"/>
<keyword evidence="2" id="KW-0812">Transmembrane</keyword>